<dbReference type="InterPro" id="IPR017578">
    <property type="entry name" value="Ribazole_CobC"/>
</dbReference>
<dbReference type="SUPFAM" id="SSF53254">
    <property type="entry name" value="Phosphoglycerate mutase-like"/>
    <property type="match status" value="1"/>
</dbReference>
<evidence type="ECO:0000256" key="1">
    <source>
        <dbReference type="NCBIfam" id="TIGR03162"/>
    </source>
</evidence>
<dbReference type="Gene3D" id="3.40.50.1240">
    <property type="entry name" value="Phosphoglycerate mutase-like"/>
    <property type="match status" value="1"/>
</dbReference>
<dbReference type="EC" id="3.1.3.73" evidence="1"/>
<proteinExistence type="predicted"/>
<keyword evidence="3" id="KW-1185">Reference proteome</keyword>
<comment type="caution">
    <text evidence="2">The sequence shown here is derived from an EMBL/GenBank/DDBJ whole genome shotgun (WGS) entry which is preliminary data.</text>
</comment>
<dbReference type="InterPro" id="IPR013078">
    <property type="entry name" value="His_Pase_superF_clade-1"/>
</dbReference>
<dbReference type="CDD" id="cd07067">
    <property type="entry name" value="HP_PGM_like"/>
    <property type="match status" value="1"/>
</dbReference>
<accession>A0ABS9CEQ2</accession>
<dbReference type="Pfam" id="PF00300">
    <property type="entry name" value="His_Phos_1"/>
    <property type="match status" value="1"/>
</dbReference>
<gene>
    <name evidence="2" type="primary">cobC</name>
    <name evidence="2" type="ORF">I6E12_05045</name>
</gene>
<organism evidence="2 3">
    <name type="scientific">Xylanibacter brevis</name>
    <dbReference type="NCBI Taxonomy" id="83231"/>
    <lineage>
        <taxon>Bacteria</taxon>
        <taxon>Pseudomonadati</taxon>
        <taxon>Bacteroidota</taxon>
        <taxon>Bacteroidia</taxon>
        <taxon>Bacteroidales</taxon>
        <taxon>Prevotellaceae</taxon>
        <taxon>Xylanibacter</taxon>
    </lineage>
</organism>
<evidence type="ECO:0000313" key="2">
    <source>
        <dbReference type="EMBL" id="MCF2563476.1"/>
    </source>
</evidence>
<dbReference type="RefSeq" id="WP_094389660.1">
    <property type="nucleotide sequence ID" value="NZ_JADYTN010000008.1"/>
</dbReference>
<name>A0ABS9CEQ2_9BACT</name>
<dbReference type="SMART" id="SM00855">
    <property type="entry name" value="PGAM"/>
    <property type="match status" value="1"/>
</dbReference>
<dbReference type="EMBL" id="JADYTN010000008">
    <property type="protein sequence ID" value="MCF2563476.1"/>
    <property type="molecule type" value="Genomic_DNA"/>
</dbReference>
<reference evidence="2 3" key="1">
    <citation type="submission" date="2020-12" db="EMBL/GenBank/DDBJ databases">
        <title>Whole genome sequences of gut porcine anaerobes.</title>
        <authorList>
            <person name="Kubasova T."/>
            <person name="Jahodarova E."/>
            <person name="Rychlik I."/>
        </authorList>
    </citation>
    <scope>NUCLEOTIDE SEQUENCE [LARGE SCALE GENOMIC DNA]</scope>
    <source>
        <strain evidence="2 3">An925</strain>
    </source>
</reference>
<sequence length="181" mass="20729">MNIIMVRHTRVNVAPGTCYGQTDVSVADTFQQEAEQTKAQLETYWKDGFPDAAFTSPLTRARLLADYCGFASANADKRLMEMNMGDWEMQRYDNITDPYLQQWYDDYLHLPTPNGESFPMQYQRVASFFDELKDHNYHRVVIFAHGGVLAAASIYAKLYSPEEAWKHQTPYGGVIELNIAP</sequence>
<protein>
    <recommendedName>
        <fullName evidence="1">Alpha-ribazole phosphatase</fullName>
        <ecNumber evidence="1">3.1.3.73</ecNumber>
    </recommendedName>
</protein>
<evidence type="ECO:0000313" key="3">
    <source>
        <dbReference type="Proteomes" id="UP001200470"/>
    </source>
</evidence>
<dbReference type="InterPro" id="IPR029033">
    <property type="entry name" value="His_PPase_superfam"/>
</dbReference>
<dbReference type="NCBIfam" id="TIGR03162">
    <property type="entry name" value="ribazole_cobC"/>
    <property type="match status" value="1"/>
</dbReference>
<dbReference type="Proteomes" id="UP001200470">
    <property type="component" value="Unassembled WGS sequence"/>
</dbReference>